<dbReference type="EMBL" id="CP001686">
    <property type="protein sequence ID" value="ACV05754.1"/>
    <property type="molecule type" value="Genomic_DNA"/>
</dbReference>
<organism evidence="7 8">
    <name type="scientific">Kytococcus sedentarius (strain ATCC 14392 / DSM 20547 / JCM 11482 / CCUG 33030 / NBRC 15357 / NCTC 11040 / CCM 314 / 541)</name>
    <name type="common">Micrococcus sedentarius</name>
    <dbReference type="NCBI Taxonomy" id="478801"/>
    <lineage>
        <taxon>Bacteria</taxon>
        <taxon>Bacillati</taxon>
        <taxon>Actinomycetota</taxon>
        <taxon>Actinomycetes</taxon>
        <taxon>Micrococcales</taxon>
        <taxon>Kytococcaceae</taxon>
        <taxon>Kytococcus</taxon>
    </lineage>
</organism>
<feature type="chain" id="PRO_5038652418" evidence="5">
    <location>
        <begin position="22"/>
        <end position="436"/>
    </location>
</feature>
<evidence type="ECO:0000256" key="5">
    <source>
        <dbReference type="SAM" id="SignalP"/>
    </source>
</evidence>
<feature type="signal peptide" evidence="5">
    <location>
        <begin position="1"/>
        <end position="21"/>
    </location>
</feature>
<dbReference type="PROSITE" id="PS51257">
    <property type="entry name" value="PROKAR_LIPOPROTEIN"/>
    <property type="match status" value="1"/>
</dbReference>
<keyword evidence="2" id="KW-0813">Transport</keyword>
<comment type="similarity">
    <text evidence="1">Belongs to the PstS family.</text>
</comment>
<keyword evidence="3" id="KW-0592">Phosphate transport</keyword>
<dbReference type="GO" id="GO:0035435">
    <property type="term" value="P:phosphate ion transmembrane transport"/>
    <property type="evidence" value="ECO:0007669"/>
    <property type="project" value="InterPro"/>
</dbReference>
<evidence type="ECO:0000256" key="3">
    <source>
        <dbReference type="ARBA" id="ARBA00022592"/>
    </source>
</evidence>
<dbReference type="InterPro" id="IPR005673">
    <property type="entry name" value="ABC_phos-bd_PstS"/>
</dbReference>
<dbReference type="GO" id="GO:0043190">
    <property type="term" value="C:ATP-binding cassette (ABC) transporter complex"/>
    <property type="evidence" value="ECO:0007669"/>
    <property type="project" value="InterPro"/>
</dbReference>
<accession>C7NLT8</accession>
<dbReference type="GO" id="GO:0042301">
    <property type="term" value="F:phosphate ion binding"/>
    <property type="evidence" value="ECO:0007669"/>
    <property type="project" value="InterPro"/>
</dbReference>
<dbReference type="HOGENOM" id="CLU_034528_0_0_11"/>
<evidence type="ECO:0000259" key="6">
    <source>
        <dbReference type="Pfam" id="PF12849"/>
    </source>
</evidence>
<gene>
    <name evidence="7" type="ordered locus">Ksed_06940</name>
</gene>
<dbReference type="STRING" id="478801.Ksed_06940"/>
<reference evidence="7 8" key="1">
    <citation type="journal article" date="2009" name="Stand. Genomic Sci.">
        <title>Complete genome sequence of Kytococcus sedentarius type strain (541).</title>
        <authorList>
            <person name="Sims D."/>
            <person name="Brettin T."/>
            <person name="Detter J.C."/>
            <person name="Han C."/>
            <person name="Lapidus A."/>
            <person name="Copeland A."/>
            <person name="Glavina Del Rio T."/>
            <person name="Nolan M."/>
            <person name="Chen F."/>
            <person name="Lucas S."/>
            <person name="Tice H."/>
            <person name="Cheng J.F."/>
            <person name="Bruce D."/>
            <person name="Goodwin L."/>
            <person name="Pitluck S."/>
            <person name="Ovchinnikova G."/>
            <person name="Pati A."/>
            <person name="Ivanova N."/>
            <person name="Mavrommatis K."/>
            <person name="Chen A."/>
            <person name="Palaniappan K."/>
            <person name="D'haeseleer P."/>
            <person name="Chain P."/>
            <person name="Bristow J."/>
            <person name="Eisen J.A."/>
            <person name="Markowitz V."/>
            <person name="Hugenholtz P."/>
            <person name="Schneider S."/>
            <person name="Goker M."/>
            <person name="Pukall R."/>
            <person name="Kyrpides N.C."/>
            <person name="Klenk H.P."/>
        </authorList>
    </citation>
    <scope>NUCLEOTIDE SEQUENCE [LARGE SCALE GENOMIC DNA]</scope>
    <source>
        <strain evidence="8">ATCC 14392 / DSM 20547 / JCM 11482 / CCUG 33030 / NBRC 15357 / NCTC 11040 / CCM 314 / 541</strain>
    </source>
</reference>
<feature type="region of interest" description="Disordered" evidence="4">
    <location>
        <begin position="22"/>
        <end position="108"/>
    </location>
</feature>
<dbReference type="PANTHER" id="PTHR42996">
    <property type="entry name" value="PHOSPHATE-BINDING PROTEIN PSTS"/>
    <property type="match status" value="1"/>
</dbReference>
<dbReference type="AlphaFoldDB" id="C7NLT8"/>
<dbReference type="CDD" id="cd13565">
    <property type="entry name" value="PBP2_PstS"/>
    <property type="match status" value="1"/>
</dbReference>
<keyword evidence="5" id="KW-0732">Signal</keyword>
<dbReference type="InterPro" id="IPR024370">
    <property type="entry name" value="PBP_domain"/>
</dbReference>
<evidence type="ECO:0000313" key="8">
    <source>
        <dbReference type="Proteomes" id="UP000006666"/>
    </source>
</evidence>
<dbReference type="SUPFAM" id="SSF53850">
    <property type="entry name" value="Periplasmic binding protein-like II"/>
    <property type="match status" value="1"/>
</dbReference>
<protein>
    <submittedName>
        <fullName evidence="7">Phosphate-binding protein</fullName>
    </submittedName>
</protein>
<dbReference type="PANTHER" id="PTHR42996:SF1">
    <property type="entry name" value="PHOSPHATE-BINDING PROTEIN PSTS"/>
    <property type="match status" value="1"/>
</dbReference>
<dbReference type="Gene3D" id="3.40.190.10">
    <property type="entry name" value="Periplasmic binding protein-like II"/>
    <property type="match status" value="2"/>
</dbReference>
<evidence type="ECO:0000313" key="7">
    <source>
        <dbReference type="EMBL" id="ACV05754.1"/>
    </source>
</evidence>
<name>C7NLT8_KYTSD</name>
<dbReference type="NCBIfam" id="TIGR00975">
    <property type="entry name" value="3a0107s03"/>
    <property type="match status" value="1"/>
</dbReference>
<evidence type="ECO:0000256" key="1">
    <source>
        <dbReference type="ARBA" id="ARBA00008725"/>
    </source>
</evidence>
<sequence length="436" mass="44914">MKLNRFGSVVALAAASSLTLAACGGDSEGEESSETTTSESGDESAPAESESGDESAPAESESGEESSPAESESGEESSPAESESGDESSPAESESGDDDAAAGSYPAYSKTEGLSGGLKGVGSSAQEAAVKAWVAGYNEQGPGVTVNYSPDGSGAGQEQFLGGATPWAGSDVALDDEQMEKATEVCGPDGAMNLPAYISPIAIPFNLPGVDELNLKPETIAKIFNGDIEKWNDEAIAADNEGVDLPDEEITVVFRSDESGTTANFQDYLKEAAGDAWPHEPSKEFPGDGEGAAKTSGVVNVVSSTEYTIGYADASAIGGLNSVKVGVGEEFVGYSPEAAAKVVDGSEVMEGRPEGDLAMDLNREVEGSYPVVLVTYEIVCTEYENKEDADRVKDFMSYVISEEAQKRAADDAGSAPISPETAEQIATSLEKISAKG</sequence>
<feature type="compositionally biased region" description="Low complexity" evidence="4">
    <location>
        <begin position="34"/>
        <end position="93"/>
    </location>
</feature>
<evidence type="ECO:0000256" key="2">
    <source>
        <dbReference type="ARBA" id="ARBA00022448"/>
    </source>
</evidence>
<dbReference type="InterPro" id="IPR050962">
    <property type="entry name" value="Phosphate-bind_PstS"/>
</dbReference>
<dbReference type="Proteomes" id="UP000006666">
    <property type="component" value="Chromosome"/>
</dbReference>
<evidence type="ECO:0000256" key="4">
    <source>
        <dbReference type="SAM" id="MobiDB-lite"/>
    </source>
</evidence>
<dbReference type="KEGG" id="kse:Ksed_06940"/>
<dbReference type="RefSeq" id="WP_012802169.1">
    <property type="nucleotide sequence ID" value="NC_013169.1"/>
</dbReference>
<keyword evidence="8" id="KW-1185">Reference proteome</keyword>
<dbReference type="eggNOG" id="COG0226">
    <property type="taxonomic scope" value="Bacteria"/>
</dbReference>
<dbReference type="Pfam" id="PF12849">
    <property type="entry name" value="PBP_like_2"/>
    <property type="match status" value="1"/>
</dbReference>
<proteinExistence type="inferred from homology"/>
<feature type="domain" description="PBP" evidence="6">
    <location>
        <begin position="115"/>
        <end position="403"/>
    </location>
</feature>